<gene>
    <name evidence="3" type="ORF">METZ01_LOCUS66299</name>
</gene>
<dbReference type="SUPFAM" id="SSF54637">
    <property type="entry name" value="Thioesterase/thiol ester dehydrase-isomerase"/>
    <property type="match status" value="2"/>
</dbReference>
<dbReference type="InterPro" id="IPR002539">
    <property type="entry name" value="MaoC-like_dom"/>
</dbReference>
<dbReference type="PANTHER" id="PTHR13078">
    <property type="entry name" value="PEROXISOMAL MULTIFUNCTIONAL ENZYME TYPE 2-RELATED"/>
    <property type="match status" value="1"/>
</dbReference>
<dbReference type="EMBL" id="UINC01004320">
    <property type="protein sequence ID" value="SVA13445.1"/>
    <property type="molecule type" value="Genomic_DNA"/>
</dbReference>
<dbReference type="Pfam" id="PF01575">
    <property type="entry name" value="MaoC_dehydratas"/>
    <property type="match status" value="1"/>
</dbReference>
<dbReference type="GO" id="GO:0044594">
    <property type="term" value="F:17-beta-hydroxysteroid dehydrogenase (NAD+) activity"/>
    <property type="evidence" value="ECO:0007669"/>
    <property type="project" value="TreeGrafter"/>
</dbReference>
<sequence length="280" mass="29779">MPINPDAAGSTGEPSEFSWTSKDSLLYALGVGAGSSDPTGFELEFTTENSNGITQTALPTQVVVMGGGRTPGFGDFNPMFLLHAEQRITLHQPLPAEGTAVATGKVGEIYDKGKAALVYLETDVADADGNPMWSTRSGLFISGEGGWGGDRGPSNTWELPDRDADQVVSYPTRTDQALLYRLNGDRNPLHSDPTFAAGAGFDTPILHGLCTYGFTGRALLHAACDSDPARFAGMGGRFKSPVMPGEVLEVHIWDQGDEVLFQTRATGDRVVFDGGVLTRH</sequence>
<dbReference type="PANTHER" id="PTHR13078:SF56">
    <property type="entry name" value="PEROXISOMAL MULTIFUNCTIONAL ENZYME TYPE 2"/>
    <property type="match status" value="1"/>
</dbReference>
<dbReference type="GO" id="GO:0006635">
    <property type="term" value="P:fatty acid beta-oxidation"/>
    <property type="evidence" value="ECO:0007669"/>
    <property type="project" value="TreeGrafter"/>
</dbReference>
<dbReference type="CDD" id="cd03448">
    <property type="entry name" value="HDE_HSD"/>
    <property type="match status" value="1"/>
</dbReference>
<dbReference type="GO" id="GO:0004300">
    <property type="term" value="F:enoyl-CoA hydratase activity"/>
    <property type="evidence" value="ECO:0007669"/>
    <property type="project" value="TreeGrafter"/>
</dbReference>
<dbReference type="InterPro" id="IPR054357">
    <property type="entry name" value="MFE-2_N"/>
</dbReference>
<evidence type="ECO:0000313" key="3">
    <source>
        <dbReference type="EMBL" id="SVA13445.1"/>
    </source>
</evidence>
<protein>
    <submittedName>
        <fullName evidence="3">Uncharacterized protein</fullName>
    </submittedName>
</protein>
<evidence type="ECO:0000259" key="1">
    <source>
        <dbReference type="Pfam" id="PF01575"/>
    </source>
</evidence>
<organism evidence="3">
    <name type="scientific">marine metagenome</name>
    <dbReference type="NCBI Taxonomy" id="408172"/>
    <lineage>
        <taxon>unclassified sequences</taxon>
        <taxon>metagenomes</taxon>
        <taxon>ecological metagenomes</taxon>
    </lineage>
</organism>
<dbReference type="AlphaFoldDB" id="A0A381TBB6"/>
<feature type="domain" description="Peroxisomal multifunctional enzyme type 2-like N-terminal" evidence="2">
    <location>
        <begin position="17"/>
        <end position="143"/>
    </location>
</feature>
<accession>A0A381TBB6</accession>
<proteinExistence type="predicted"/>
<evidence type="ECO:0000259" key="2">
    <source>
        <dbReference type="Pfam" id="PF22622"/>
    </source>
</evidence>
<reference evidence="3" key="1">
    <citation type="submission" date="2018-05" db="EMBL/GenBank/DDBJ databases">
        <authorList>
            <person name="Lanie J.A."/>
            <person name="Ng W.-L."/>
            <person name="Kazmierczak K.M."/>
            <person name="Andrzejewski T.M."/>
            <person name="Davidsen T.M."/>
            <person name="Wayne K.J."/>
            <person name="Tettelin H."/>
            <person name="Glass J.I."/>
            <person name="Rusch D."/>
            <person name="Podicherti R."/>
            <person name="Tsui H.-C.T."/>
            <person name="Winkler M.E."/>
        </authorList>
    </citation>
    <scope>NUCLEOTIDE SEQUENCE</scope>
</reference>
<name>A0A381TBB6_9ZZZZ</name>
<dbReference type="Gene3D" id="3.10.129.10">
    <property type="entry name" value="Hotdog Thioesterase"/>
    <property type="match status" value="1"/>
</dbReference>
<dbReference type="Pfam" id="PF22622">
    <property type="entry name" value="MFE-2_hydrat-2_N"/>
    <property type="match status" value="1"/>
</dbReference>
<dbReference type="InterPro" id="IPR029069">
    <property type="entry name" value="HotDog_dom_sf"/>
</dbReference>
<feature type="domain" description="MaoC-like" evidence="1">
    <location>
        <begin position="160"/>
        <end position="265"/>
    </location>
</feature>
<dbReference type="GO" id="GO:0003857">
    <property type="term" value="F:(3S)-3-hydroxyacyl-CoA dehydrogenase (NAD+) activity"/>
    <property type="evidence" value="ECO:0007669"/>
    <property type="project" value="TreeGrafter"/>
</dbReference>